<proteinExistence type="predicted"/>
<reference evidence="2 3" key="1">
    <citation type="submission" date="2017-09" db="EMBL/GenBank/DDBJ databases">
        <authorList>
            <person name="Ehlers B."/>
            <person name="Leendertz F.H."/>
        </authorList>
    </citation>
    <scope>NUCLEOTIDE SEQUENCE [LARGE SCALE GENOMIC DNA]</scope>
    <source>
        <strain evidence="2 3">CGMCC 4.7095</strain>
    </source>
</reference>
<name>A0A286DWB9_9ACTN</name>
<gene>
    <name evidence="2" type="ORF">SAMN06297387_108115</name>
</gene>
<evidence type="ECO:0000313" key="2">
    <source>
        <dbReference type="EMBL" id="SOD62952.1"/>
    </source>
</evidence>
<protein>
    <recommendedName>
        <fullName evidence="4">DUF2752 domain-containing protein</fullName>
    </recommendedName>
</protein>
<dbReference type="AlphaFoldDB" id="A0A286DWB9"/>
<evidence type="ECO:0000313" key="3">
    <source>
        <dbReference type="Proteomes" id="UP000219072"/>
    </source>
</evidence>
<feature type="transmembrane region" description="Helical" evidence="1">
    <location>
        <begin position="106"/>
        <end position="124"/>
    </location>
</feature>
<keyword evidence="1" id="KW-1133">Transmembrane helix</keyword>
<accession>A0A286DWB9</accession>
<evidence type="ECO:0000256" key="1">
    <source>
        <dbReference type="SAM" id="Phobius"/>
    </source>
</evidence>
<dbReference type="Pfam" id="PF10825">
    <property type="entry name" value="DUF2752"/>
    <property type="match status" value="1"/>
</dbReference>
<keyword evidence="1" id="KW-0812">Transmembrane</keyword>
<dbReference type="Proteomes" id="UP000219072">
    <property type="component" value="Unassembled WGS sequence"/>
</dbReference>
<keyword evidence="3" id="KW-1185">Reference proteome</keyword>
<evidence type="ECO:0008006" key="4">
    <source>
        <dbReference type="Google" id="ProtNLM"/>
    </source>
</evidence>
<feature type="transmembrane region" description="Helical" evidence="1">
    <location>
        <begin position="68"/>
        <end position="94"/>
    </location>
</feature>
<dbReference type="EMBL" id="OCNE01000008">
    <property type="protein sequence ID" value="SOD62952.1"/>
    <property type="molecule type" value="Genomic_DNA"/>
</dbReference>
<sequence length="129" mass="13527">MARRVHPAAPPLAAWGAGLLGALYLWRTDPHQGGALLPRCPVNWATGLDCPACGATRMSYDLLHLDPAGAFAANPVLLLLGVPLALFLSGRWLAAGLRGERYRPRFTPAATAAVLAVAAVWAVARNLPG</sequence>
<feature type="transmembrane region" description="Helical" evidence="1">
    <location>
        <begin position="7"/>
        <end position="26"/>
    </location>
</feature>
<organism evidence="2 3">
    <name type="scientific">Streptomyces zhaozhouensis</name>
    <dbReference type="NCBI Taxonomy" id="1300267"/>
    <lineage>
        <taxon>Bacteria</taxon>
        <taxon>Bacillati</taxon>
        <taxon>Actinomycetota</taxon>
        <taxon>Actinomycetes</taxon>
        <taxon>Kitasatosporales</taxon>
        <taxon>Streptomycetaceae</taxon>
        <taxon>Streptomyces</taxon>
    </lineage>
</organism>
<dbReference type="InterPro" id="IPR021215">
    <property type="entry name" value="DUF2752"/>
</dbReference>
<keyword evidence="1" id="KW-0472">Membrane</keyword>